<evidence type="ECO:0000256" key="2">
    <source>
        <dbReference type="ARBA" id="ARBA00022448"/>
    </source>
</evidence>
<keyword evidence="5 7" id="KW-0472">Membrane</keyword>
<feature type="domain" description="ABC transporter" evidence="8">
    <location>
        <begin position="1"/>
        <end position="223"/>
    </location>
</feature>
<dbReference type="PROSITE" id="PS50893">
    <property type="entry name" value="ABC_TRANSPORTER_2"/>
    <property type="match status" value="1"/>
</dbReference>
<sequence>MLTDVSFTGRLGTLTAVTGPSTAHNSALLDLLSGTRRLGNGRITLDGHDIHAEATSMRTRIGIVPREDRLHPQLTIERALGYTAELRLPPGTSPEHRQRVVDQVIEELELTPFRSSRICKLPPEIRRCAAMAVELLTRPTLLVIDEPGEGLDAAQESHVMAVLRRQADIGCVVVAAMASPTSRAHLNICDQVVVLTARGSVAFVGAPLEIGSAMATTDWTEVLAQVQADPDGAQRAFHARQLAQGPPAPPATAEPWPPPAPPPRTRQLWLVLRRQGRLLLAERLYLLFLAALPFVLAALILLIPGDSGLKQPSTSSSNPHEAVEILAGLNIAAVIIGIALTVRDLVCERRAFQREQACGLSASTYLAGKIIFFSAAAAILTAITFGIVVLAKGQPAHGAVLLFNATFELYVSVAVTAVVSAMIGLAVSTLGKSLTEVVPLAVPVLLASLLFSGGLITLVGTWVYDQISWFVPAQWGFAASASTVDLRRVDARAANVQMWTHYVGWWMFDMVMLVIFGAVWAGIARYRLRARPPLSR</sequence>
<dbReference type="InterPro" id="IPR013525">
    <property type="entry name" value="ABC2_TM"/>
</dbReference>
<feature type="transmembrane region" description="Helical" evidence="7">
    <location>
        <begin position="325"/>
        <end position="346"/>
    </location>
</feature>
<dbReference type="AlphaFoldDB" id="A0A2U3NWZ3"/>
<dbReference type="GO" id="GO:0140359">
    <property type="term" value="F:ABC-type transporter activity"/>
    <property type="evidence" value="ECO:0007669"/>
    <property type="project" value="InterPro"/>
</dbReference>
<evidence type="ECO:0000256" key="5">
    <source>
        <dbReference type="ARBA" id="ARBA00023136"/>
    </source>
</evidence>
<evidence type="ECO:0000259" key="8">
    <source>
        <dbReference type="PROSITE" id="PS50893"/>
    </source>
</evidence>
<dbReference type="EMBL" id="FUFA01000005">
    <property type="protein sequence ID" value="SPM36004.1"/>
    <property type="molecule type" value="Genomic_DNA"/>
</dbReference>
<keyword evidence="10" id="KW-1185">Reference proteome</keyword>
<reference evidence="9 10" key="1">
    <citation type="submission" date="2017-01" db="EMBL/GenBank/DDBJ databases">
        <authorList>
            <consortium name="Urmite Genomes"/>
        </authorList>
    </citation>
    <scope>NUCLEOTIDE SEQUENCE [LARGE SCALE GENOMIC DNA]</scope>
    <source>
        <strain evidence="9 10">AB57</strain>
    </source>
</reference>
<dbReference type="Gene3D" id="3.40.50.300">
    <property type="entry name" value="P-loop containing nucleotide triphosphate hydrolases"/>
    <property type="match status" value="1"/>
</dbReference>
<dbReference type="SUPFAM" id="SSF52540">
    <property type="entry name" value="P-loop containing nucleoside triphosphate hydrolases"/>
    <property type="match status" value="1"/>
</dbReference>
<dbReference type="InterPro" id="IPR027417">
    <property type="entry name" value="P-loop_NTPase"/>
</dbReference>
<organism evidence="9 10">
    <name type="scientific">Mycobacterium rhizamassiliense</name>
    <dbReference type="NCBI Taxonomy" id="1841860"/>
    <lineage>
        <taxon>Bacteria</taxon>
        <taxon>Bacillati</taxon>
        <taxon>Actinomycetota</taxon>
        <taxon>Actinomycetes</taxon>
        <taxon>Mycobacteriales</taxon>
        <taxon>Mycobacteriaceae</taxon>
        <taxon>Mycobacterium</taxon>
    </lineage>
</organism>
<keyword evidence="3 7" id="KW-0812">Transmembrane</keyword>
<dbReference type="Proteomes" id="UP000240988">
    <property type="component" value="Unassembled WGS sequence"/>
</dbReference>
<dbReference type="InterPro" id="IPR050352">
    <property type="entry name" value="ABCG_transporters"/>
</dbReference>
<evidence type="ECO:0000256" key="6">
    <source>
        <dbReference type="SAM" id="MobiDB-lite"/>
    </source>
</evidence>
<gene>
    <name evidence="9" type="ORF">MRAB57_3841</name>
</gene>
<feature type="transmembrane region" description="Helical" evidence="7">
    <location>
        <begin position="505"/>
        <end position="526"/>
    </location>
</feature>
<evidence type="ECO:0000256" key="3">
    <source>
        <dbReference type="ARBA" id="ARBA00022692"/>
    </source>
</evidence>
<dbReference type="PANTHER" id="PTHR48041">
    <property type="entry name" value="ABC TRANSPORTER G FAMILY MEMBER 28"/>
    <property type="match status" value="1"/>
</dbReference>
<dbReference type="STRING" id="1841860.GCA_900157375_03844"/>
<dbReference type="GO" id="GO:0016887">
    <property type="term" value="F:ATP hydrolysis activity"/>
    <property type="evidence" value="ECO:0007669"/>
    <property type="project" value="InterPro"/>
</dbReference>
<evidence type="ECO:0000313" key="10">
    <source>
        <dbReference type="Proteomes" id="UP000240988"/>
    </source>
</evidence>
<feature type="transmembrane region" description="Helical" evidence="7">
    <location>
        <begin position="409"/>
        <end position="428"/>
    </location>
</feature>
<evidence type="ECO:0000256" key="4">
    <source>
        <dbReference type="ARBA" id="ARBA00022989"/>
    </source>
</evidence>
<keyword evidence="4 7" id="KW-1133">Transmembrane helix</keyword>
<name>A0A2U3NWZ3_9MYCO</name>
<evidence type="ECO:0000256" key="7">
    <source>
        <dbReference type="SAM" id="Phobius"/>
    </source>
</evidence>
<feature type="transmembrane region" description="Helical" evidence="7">
    <location>
        <begin position="284"/>
        <end position="305"/>
    </location>
</feature>
<dbReference type="Pfam" id="PF00005">
    <property type="entry name" value="ABC_tran"/>
    <property type="match status" value="1"/>
</dbReference>
<proteinExistence type="predicted"/>
<dbReference type="GO" id="GO:0005524">
    <property type="term" value="F:ATP binding"/>
    <property type="evidence" value="ECO:0007669"/>
    <property type="project" value="UniProtKB-KW"/>
</dbReference>
<dbReference type="Pfam" id="PF01061">
    <property type="entry name" value="ABC2_membrane"/>
    <property type="match status" value="1"/>
</dbReference>
<dbReference type="GO" id="GO:0016020">
    <property type="term" value="C:membrane"/>
    <property type="evidence" value="ECO:0007669"/>
    <property type="project" value="UniProtKB-SubCell"/>
</dbReference>
<feature type="transmembrane region" description="Helical" evidence="7">
    <location>
        <begin position="366"/>
        <end position="389"/>
    </location>
</feature>
<evidence type="ECO:0000256" key="1">
    <source>
        <dbReference type="ARBA" id="ARBA00004141"/>
    </source>
</evidence>
<feature type="transmembrane region" description="Helical" evidence="7">
    <location>
        <begin position="440"/>
        <end position="464"/>
    </location>
</feature>
<keyword evidence="9" id="KW-0547">Nucleotide-binding</keyword>
<dbReference type="InterPro" id="IPR003439">
    <property type="entry name" value="ABC_transporter-like_ATP-bd"/>
</dbReference>
<evidence type="ECO:0000313" key="9">
    <source>
        <dbReference type="EMBL" id="SPM36004.1"/>
    </source>
</evidence>
<feature type="region of interest" description="Disordered" evidence="6">
    <location>
        <begin position="241"/>
        <end position="260"/>
    </location>
</feature>
<dbReference type="PANTHER" id="PTHR48041:SF139">
    <property type="entry name" value="PROTEIN SCARLET"/>
    <property type="match status" value="1"/>
</dbReference>
<keyword evidence="2" id="KW-0813">Transport</keyword>
<protein>
    <submittedName>
        <fullName evidence="9">Transmembrane ABC transporter ATP-binding protein</fullName>
    </submittedName>
</protein>
<accession>A0A2U3NWZ3</accession>
<feature type="compositionally biased region" description="Pro residues" evidence="6">
    <location>
        <begin position="246"/>
        <end position="260"/>
    </location>
</feature>
<comment type="subcellular location">
    <subcellularLocation>
        <location evidence="1">Membrane</location>
        <topology evidence="1">Multi-pass membrane protein</topology>
    </subcellularLocation>
</comment>
<keyword evidence="9" id="KW-0067">ATP-binding</keyword>